<dbReference type="GO" id="GO:0047750">
    <property type="term" value="F:cholestenol delta-isomerase activity"/>
    <property type="evidence" value="ECO:0007669"/>
    <property type="project" value="InterPro"/>
</dbReference>
<evidence type="ECO:0000256" key="13">
    <source>
        <dbReference type="PROSITE-ProRule" id="PRU01087"/>
    </source>
</evidence>
<evidence type="ECO:0000256" key="10">
    <source>
        <dbReference type="ARBA" id="ARBA00023166"/>
    </source>
</evidence>
<evidence type="ECO:0000256" key="1">
    <source>
        <dbReference type="ARBA" id="ARBA00004141"/>
    </source>
</evidence>
<feature type="transmembrane region" description="Helical" evidence="14">
    <location>
        <begin position="74"/>
        <end position="95"/>
    </location>
</feature>
<reference evidence="16 17" key="1">
    <citation type="submission" date="2017-05" db="EMBL/GenBank/DDBJ databases">
        <title>Draft genome sequence of Elsinoe australis.</title>
        <authorList>
            <person name="Cheng Q."/>
        </authorList>
    </citation>
    <scope>NUCLEOTIDE SEQUENCE [LARGE SCALE GENOMIC DNA]</scope>
    <source>
        <strain evidence="16 17">NL1</strain>
    </source>
</reference>
<dbReference type="PROSITE" id="PS51751">
    <property type="entry name" value="EXPERA"/>
    <property type="match status" value="1"/>
</dbReference>
<feature type="transmembrane region" description="Helical" evidence="14">
    <location>
        <begin position="127"/>
        <end position="152"/>
    </location>
</feature>
<proteinExistence type="inferred from homology"/>
<dbReference type="PANTHER" id="PTHR14207">
    <property type="entry name" value="STEROL ISOMERASE"/>
    <property type="match status" value="1"/>
</dbReference>
<evidence type="ECO:0000256" key="4">
    <source>
        <dbReference type="ARBA" id="ARBA00022692"/>
    </source>
</evidence>
<dbReference type="GO" id="GO:0004769">
    <property type="term" value="F:steroid Delta-isomerase activity"/>
    <property type="evidence" value="ECO:0007669"/>
    <property type="project" value="TreeGrafter"/>
</dbReference>
<keyword evidence="9 13" id="KW-0472">Membrane</keyword>
<sequence>MSVIEEMASNLTKTAEMVVEHDYYPIGVQIAGLIANTYSVPYILGVFAAGCVVIFTATYFIATTVRPRITTGELWALMWFVLSGSIHLFFEGYYATNQHHLGSLNTLFGQMWKEYAYSDSRYLTHNAFVLCMESITAFCWGPLCYCVAVMITVDHKLRFPLQLIVCLGQIYGLILYYATCYFDEHMLGLIYSRPEAYYYWGYYFGLNFIWMVIPGYLLYQSVRESGEAFRVAKAVQSGKKVN</sequence>
<keyword evidence="11" id="KW-0753">Steroid metabolism</keyword>
<feature type="domain" description="EXPERA" evidence="15">
    <location>
        <begin position="72"/>
        <end position="218"/>
    </location>
</feature>
<keyword evidence="6 13" id="KW-1133">Transmembrane helix</keyword>
<feature type="transmembrane region" description="Helical" evidence="14">
    <location>
        <begin position="42"/>
        <end position="62"/>
    </location>
</feature>
<evidence type="ECO:0000313" key="16">
    <source>
        <dbReference type="EMBL" id="PSK51895.1"/>
    </source>
</evidence>
<dbReference type="GO" id="GO:0005783">
    <property type="term" value="C:endoplasmic reticulum"/>
    <property type="evidence" value="ECO:0007669"/>
    <property type="project" value="TreeGrafter"/>
</dbReference>
<evidence type="ECO:0000256" key="7">
    <source>
        <dbReference type="ARBA" id="ARBA00023011"/>
    </source>
</evidence>
<evidence type="ECO:0000256" key="14">
    <source>
        <dbReference type="SAM" id="Phobius"/>
    </source>
</evidence>
<evidence type="ECO:0000256" key="3">
    <source>
        <dbReference type="ARBA" id="ARBA00022516"/>
    </source>
</evidence>
<keyword evidence="10" id="KW-1207">Sterol metabolism</keyword>
<organism evidence="16 17">
    <name type="scientific">Elsinoe australis</name>
    <dbReference type="NCBI Taxonomy" id="40998"/>
    <lineage>
        <taxon>Eukaryota</taxon>
        <taxon>Fungi</taxon>
        <taxon>Dikarya</taxon>
        <taxon>Ascomycota</taxon>
        <taxon>Pezizomycotina</taxon>
        <taxon>Dothideomycetes</taxon>
        <taxon>Dothideomycetidae</taxon>
        <taxon>Myriangiales</taxon>
        <taxon>Elsinoaceae</taxon>
        <taxon>Elsinoe</taxon>
    </lineage>
</organism>
<accession>A0A2P7ZUK0</accession>
<name>A0A2P7ZUK0_9PEZI</name>
<evidence type="ECO:0000313" key="17">
    <source>
        <dbReference type="Proteomes" id="UP000243723"/>
    </source>
</evidence>
<dbReference type="PANTHER" id="PTHR14207:SF0">
    <property type="entry name" value="3-BETA-HYDROXYSTEROID-DELTA(8),DELTA(7)-ISOMERASE"/>
    <property type="match status" value="1"/>
</dbReference>
<keyword evidence="17" id="KW-1185">Reference proteome</keyword>
<dbReference type="InterPro" id="IPR007905">
    <property type="entry name" value="EBP"/>
</dbReference>
<dbReference type="GO" id="GO:0016020">
    <property type="term" value="C:membrane"/>
    <property type="evidence" value="ECO:0007669"/>
    <property type="project" value="UniProtKB-SubCell"/>
</dbReference>
<dbReference type="AlphaFoldDB" id="A0A2P7ZUK0"/>
<comment type="similarity">
    <text evidence="2">Belongs to the EBP family.</text>
</comment>
<dbReference type="EMBL" id="NHZQ01000121">
    <property type="protein sequence ID" value="PSK51895.1"/>
    <property type="molecule type" value="Genomic_DNA"/>
</dbReference>
<feature type="transmembrane region" description="Helical" evidence="14">
    <location>
        <begin position="159"/>
        <end position="179"/>
    </location>
</feature>
<dbReference type="GO" id="GO:0016126">
    <property type="term" value="P:sterol biosynthetic process"/>
    <property type="evidence" value="ECO:0007669"/>
    <property type="project" value="UniProtKB-KW"/>
</dbReference>
<keyword evidence="8" id="KW-0443">Lipid metabolism</keyword>
<evidence type="ECO:0000256" key="5">
    <source>
        <dbReference type="ARBA" id="ARBA00022955"/>
    </source>
</evidence>
<keyword evidence="3" id="KW-0444">Lipid biosynthesis</keyword>
<dbReference type="OrthoDB" id="58557at2759"/>
<keyword evidence="12" id="KW-0413">Isomerase</keyword>
<keyword evidence="4 13" id="KW-0812">Transmembrane</keyword>
<comment type="caution">
    <text evidence="16">The sequence shown here is derived from an EMBL/GenBank/DDBJ whole genome shotgun (WGS) entry which is preliminary data.</text>
</comment>
<keyword evidence="7" id="KW-0756">Sterol biosynthesis</keyword>
<evidence type="ECO:0000256" key="12">
    <source>
        <dbReference type="ARBA" id="ARBA00023235"/>
    </source>
</evidence>
<dbReference type="Pfam" id="PF05241">
    <property type="entry name" value="EBP"/>
    <property type="match status" value="1"/>
</dbReference>
<comment type="subcellular location">
    <subcellularLocation>
        <location evidence="1">Membrane</location>
        <topology evidence="1">Multi-pass membrane protein</topology>
    </subcellularLocation>
</comment>
<evidence type="ECO:0000256" key="9">
    <source>
        <dbReference type="ARBA" id="ARBA00023136"/>
    </source>
</evidence>
<dbReference type="STRING" id="40998.A0A2P7ZUK0"/>
<dbReference type="GO" id="GO:0000247">
    <property type="term" value="F:C-8 sterol isomerase activity"/>
    <property type="evidence" value="ECO:0007669"/>
    <property type="project" value="TreeGrafter"/>
</dbReference>
<dbReference type="Proteomes" id="UP000243723">
    <property type="component" value="Unassembled WGS sequence"/>
</dbReference>
<evidence type="ECO:0000256" key="6">
    <source>
        <dbReference type="ARBA" id="ARBA00022989"/>
    </source>
</evidence>
<evidence type="ECO:0000256" key="8">
    <source>
        <dbReference type="ARBA" id="ARBA00023098"/>
    </source>
</evidence>
<gene>
    <name evidence="16" type="ORF">B9Z65_3162</name>
</gene>
<evidence type="ECO:0000256" key="11">
    <source>
        <dbReference type="ARBA" id="ARBA00023221"/>
    </source>
</evidence>
<protein>
    <recommendedName>
        <fullName evidence="15">EXPERA domain-containing protein</fullName>
    </recommendedName>
</protein>
<dbReference type="InterPro" id="IPR033118">
    <property type="entry name" value="EXPERA"/>
</dbReference>
<feature type="transmembrane region" description="Helical" evidence="14">
    <location>
        <begin position="199"/>
        <end position="219"/>
    </location>
</feature>
<evidence type="ECO:0000256" key="2">
    <source>
        <dbReference type="ARBA" id="ARBA00008337"/>
    </source>
</evidence>
<keyword evidence="5" id="KW-0752">Steroid biosynthesis</keyword>
<evidence type="ECO:0000259" key="15">
    <source>
        <dbReference type="PROSITE" id="PS51751"/>
    </source>
</evidence>